<evidence type="ECO:0000313" key="7">
    <source>
        <dbReference type="Proteomes" id="UP000007264"/>
    </source>
</evidence>
<evidence type="ECO:0000256" key="3">
    <source>
        <dbReference type="ARBA" id="ARBA00023274"/>
    </source>
</evidence>
<dbReference type="GO" id="GO:0032543">
    <property type="term" value="P:mitochondrial translation"/>
    <property type="evidence" value="ECO:0007669"/>
    <property type="project" value="TreeGrafter"/>
</dbReference>
<dbReference type="EMBL" id="AGSI01000010">
    <property type="protein sequence ID" value="EIE22294.1"/>
    <property type="molecule type" value="Genomic_DNA"/>
</dbReference>
<dbReference type="OrthoDB" id="275582at2759"/>
<dbReference type="AlphaFoldDB" id="I0YV75"/>
<name>I0YV75_COCSC</name>
<dbReference type="Gene3D" id="3.30.70.330">
    <property type="match status" value="1"/>
</dbReference>
<comment type="similarity">
    <text evidence="1">Belongs to the universal ribosomal protein uL23 family.</text>
</comment>
<dbReference type="PANTHER" id="PTHR12059">
    <property type="entry name" value="RIBOSOMAL PROTEIN L23-RELATED"/>
    <property type="match status" value="1"/>
</dbReference>
<evidence type="ECO:0000256" key="2">
    <source>
        <dbReference type="ARBA" id="ARBA00022980"/>
    </source>
</evidence>
<accession>I0YV75</accession>
<evidence type="ECO:0000256" key="4">
    <source>
        <dbReference type="ARBA" id="ARBA00035287"/>
    </source>
</evidence>
<dbReference type="GO" id="GO:0003735">
    <property type="term" value="F:structural constituent of ribosome"/>
    <property type="evidence" value="ECO:0007669"/>
    <property type="project" value="InterPro"/>
</dbReference>
<keyword evidence="7" id="KW-1185">Reference proteome</keyword>
<dbReference type="InterPro" id="IPR012677">
    <property type="entry name" value="Nucleotide-bd_a/b_plait_sf"/>
</dbReference>
<comment type="caution">
    <text evidence="6">The sequence shown here is derived from an EMBL/GenBank/DDBJ whole genome shotgun (WGS) entry which is preliminary data.</text>
</comment>
<keyword evidence="2" id="KW-0689">Ribosomal protein</keyword>
<dbReference type="GO" id="GO:0005762">
    <property type="term" value="C:mitochondrial large ribosomal subunit"/>
    <property type="evidence" value="ECO:0007669"/>
    <property type="project" value="TreeGrafter"/>
</dbReference>
<dbReference type="RefSeq" id="XP_005646838.1">
    <property type="nucleotide sequence ID" value="XM_005646781.1"/>
</dbReference>
<dbReference type="GeneID" id="17040280"/>
<dbReference type="Proteomes" id="UP000007264">
    <property type="component" value="Unassembled WGS sequence"/>
</dbReference>
<dbReference type="KEGG" id="csl:COCSUDRAFT_55988"/>
<evidence type="ECO:0000313" key="6">
    <source>
        <dbReference type="EMBL" id="EIE22294.1"/>
    </source>
</evidence>
<protein>
    <recommendedName>
        <fullName evidence="4">Large ribosomal subunit protein uL23c</fullName>
    </recommendedName>
    <alternativeName>
        <fullName evidence="5">Large ribosomal subunit protein uL23m</fullName>
    </alternativeName>
</protein>
<dbReference type="eggNOG" id="KOG4089">
    <property type="taxonomic scope" value="Eukaryota"/>
</dbReference>
<dbReference type="Pfam" id="PF00276">
    <property type="entry name" value="Ribosomal_L23"/>
    <property type="match status" value="1"/>
</dbReference>
<dbReference type="InterPro" id="IPR013025">
    <property type="entry name" value="Ribosomal_uL23-like"/>
</dbReference>
<reference evidence="6 7" key="1">
    <citation type="journal article" date="2012" name="Genome Biol.">
        <title>The genome of the polar eukaryotic microalga coccomyxa subellipsoidea reveals traits of cold adaptation.</title>
        <authorList>
            <person name="Blanc G."/>
            <person name="Agarkova I."/>
            <person name="Grimwood J."/>
            <person name="Kuo A."/>
            <person name="Brueggeman A."/>
            <person name="Dunigan D."/>
            <person name="Gurnon J."/>
            <person name="Ladunga I."/>
            <person name="Lindquist E."/>
            <person name="Lucas S."/>
            <person name="Pangilinan J."/>
            <person name="Proschold T."/>
            <person name="Salamov A."/>
            <person name="Schmutz J."/>
            <person name="Weeks D."/>
            <person name="Yamada T."/>
            <person name="Claverie J.M."/>
            <person name="Grigoriev I."/>
            <person name="Van Etten J."/>
            <person name="Lomsadze A."/>
            <person name="Borodovsky M."/>
        </authorList>
    </citation>
    <scope>NUCLEOTIDE SEQUENCE [LARGE SCALE GENOMIC DNA]</scope>
    <source>
        <strain evidence="6 7">C-169</strain>
    </source>
</reference>
<dbReference type="InterPro" id="IPR012678">
    <property type="entry name" value="Ribosomal_uL23/eL15/eS24_sf"/>
</dbReference>
<keyword evidence="3" id="KW-0687">Ribonucleoprotein</keyword>
<gene>
    <name evidence="6" type="ORF">COCSUDRAFT_55988</name>
</gene>
<proteinExistence type="inferred from homology"/>
<dbReference type="PANTHER" id="PTHR12059:SF5">
    <property type="entry name" value="LARGE RIBOSOMAL SUBUNIT PROTEIN UL23M"/>
    <property type="match status" value="1"/>
</dbReference>
<dbReference type="SUPFAM" id="SSF54189">
    <property type="entry name" value="Ribosomal proteins S24e, L23 and L15e"/>
    <property type="match status" value="1"/>
</dbReference>
<evidence type="ECO:0000256" key="5">
    <source>
        <dbReference type="ARBA" id="ARBA00039977"/>
    </source>
</evidence>
<evidence type="ECO:0000256" key="1">
    <source>
        <dbReference type="ARBA" id="ARBA00006700"/>
    </source>
</evidence>
<organism evidence="6 7">
    <name type="scientific">Coccomyxa subellipsoidea (strain C-169)</name>
    <name type="common">Green microalga</name>
    <dbReference type="NCBI Taxonomy" id="574566"/>
    <lineage>
        <taxon>Eukaryota</taxon>
        <taxon>Viridiplantae</taxon>
        <taxon>Chlorophyta</taxon>
        <taxon>core chlorophytes</taxon>
        <taxon>Trebouxiophyceae</taxon>
        <taxon>Trebouxiophyceae incertae sedis</taxon>
        <taxon>Coccomyxaceae</taxon>
        <taxon>Coccomyxa</taxon>
        <taxon>Coccomyxa subellipsoidea</taxon>
    </lineage>
</organism>
<dbReference type="STRING" id="574566.I0YV75"/>
<sequence length="59" mass="6838">MQLEIKQFLERVYGLKVAAIQTVNYEGKKKRRKTGYFLRPGYKKAYVTLKPPTQASQSS</sequence>